<evidence type="ECO:0000313" key="7">
    <source>
        <dbReference type="EMBL" id="KAK8244432.1"/>
    </source>
</evidence>
<protein>
    <recommendedName>
        <fullName evidence="6">MYND-type domain-containing protein</fullName>
    </recommendedName>
</protein>
<organism evidence="7 8">
    <name type="scientific">Phyllosticta capitalensis</name>
    <dbReference type="NCBI Taxonomy" id="121624"/>
    <lineage>
        <taxon>Eukaryota</taxon>
        <taxon>Fungi</taxon>
        <taxon>Dikarya</taxon>
        <taxon>Ascomycota</taxon>
        <taxon>Pezizomycotina</taxon>
        <taxon>Dothideomycetes</taxon>
        <taxon>Dothideomycetes incertae sedis</taxon>
        <taxon>Botryosphaeriales</taxon>
        <taxon>Phyllostictaceae</taxon>
        <taxon>Phyllosticta</taxon>
    </lineage>
</organism>
<dbReference type="Gene3D" id="6.10.140.2220">
    <property type="match status" value="1"/>
</dbReference>
<keyword evidence="1" id="KW-0479">Metal-binding</keyword>
<evidence type="ECO:0000256" key="4">
    <source>
        <dbReference type="PROSITE-ProRule" id="PRU00134"/>
    </source>
</evidence>
<keyword evidence="3" id="KW-0862">Zinc</keyword>
<evidence type="ECO:0000256" key="3">
    <source>
        <dbReference type="ARBA" id="ARBA00022833"/>
    </source>
</evidence>
<sequence>MSPLKPSCQVCGPQERLLRCSACKAVSYCGQEHQAADRPQHKKQCKEIKNNRLKLEREEAEMRAKPDDMFLPQPIFEKGVGNFWGILDTRDYMRARCGVVNSLVATNTFEGLSLAMEHTMDMLRLCRSDNLGMRTLVPAVLLRLGKEQECYDFIKWWEKISEDSHYDWGNNELPYLDIKDADVFEPVDLYCKKFADLYKTFDVMLLKIQLLLDLRSLQNSQEVFTTLVQNRKEELRAKGLQQLIETLESQIQQLYNALKRANANLWPVFINPEPHFAANPPYYSRGELSEAQLALKNSYQAWRETPGSTDVVRNLMVLDPDFPNVQST</sequence>
<dbReference type="PROSITE" id="PS01360">
    <property type="entry name" value="ZF_MYND_1"/>
    <property type="match status" value="1"/>
</dbReference>
<evidence type="ECO:0000256" key="5">
    <source>
        <dbReference type="SAM" id="Coils"/>
    </source>
</evidence>
<feature type="domain" description="MYND-type" evidence="6">
    <location>
        <begin position="8"/>
        <end position="45"/>
    </location>
</feature>
<reference evidence="7 8" key="1">
    <citation type="submission" date="2024-04" db="EMBL/GenBank/DDBJ databases">
        <title>Phyllosticta paracitricarpa is synonymous to the EU quarantine fungus P. citricarpa based on phylogenomic analyses.</title>
        <authorList>
            <consortium name="Lawrence Berkeley National Laboratory"/>
            <person name="Van Ingen-Buijs V.A."/>
            <person name="Van Westerhoven A.C."/>
            <person name="Haridas S."/>
            <person name="Skiadas P."/>
            <person name="Martin F."/>
            <person name="Groenewald J.Z."/>
            <person name="Crous P.W."/>
            <person name="Seidl M.F."/>
        </authorList>
    </citation>
    <scope>NUCLEOTIDE SEQUENCE [LARGE SCALE GENOMIC DNA]</scope>
    <source>
        <strain evidence="7 8">CBS 123374</strain>
    </source>
</reference>
<evidence type="ECO:0000259" key="6">
    <source>
        <dbReference type="PROSITE" id="PS50865"/>
    </source>
</evidence>
<comment type="caution">
    <text evidence="7">The sequence shown here is derived from an EMBL/GenBank/DDBJ whole genome shotgun (WGS) entry which is preliminary data.</text>
</comment>
<dbReference type="SUPFAM" id="SSF144232">
    <property type="entry name" value="HIT/MYND zinc finger-like"/>
    <property type="match status" value="1"/>
</dbReference>
<accession>A0ABR1Z0F6</accession>
<evidence type="ECO:0000313" key="8">
    <source>
        <dbReference type="Proteomes" id="UP001492380"/>
    </source>
</evidence>
<evidence type="ECO:0000256" key="2">
    <source>
        <dbReference type="ARBA" id="ARBA00022771"/>
    </source>
</evidence>
<feature type="coiled-coil region" evidence="5">
    <location>
        <begin position="38"/>
        <end position="65"/>
    </location>
</feature>
<dbReference type="EMBL" id="JBBWRZ010000002">
    <property type="protein sequence ID" value="KAK8244432.1"/>
    <property type="molecule type" value="Genomic_DNA"/>
</dbReference>
<gene>
    <name evidence="7" type="ORF">HDK90DRAFT_408006</name>
</gene>
<keyword evidence="8" id="KW-1185">Reference proteome</keyword>
<dbReference type="InterPro" id="IPR002893">
    <property type="entry name" value="Znf_MYND"/>
</dbReference>
<keyword evidence="2 4" id="KW-0863">Zinc-finger</keyword>
<dbReference type="PROSITE" id="PS50865">
    <property type="entry name" value="ZF_MYND_2"/>
    <property type="match status" value="1"/>
</dbReference>
<name>A0ABR1Z0F6_9PEZI</name>
<keyword evidence="5" id="KW-0175">Coiled coil</keyword>
<proteinExistence type="predicted"/>
<dbReference type="Pfam" id="PF01753">
    <property type="entry name" value="zf-MYND"/>
    <property type="match status" value="1"/>
</dbReference>
<evidence type="ECO:0000256" key="1">
    <source>
        <dbReference type="ARBA" id="ARBA00022723"/>
    </source>
</evidence>
<dbReference type="Proteomes" id="UP001492380">
    <property type="component" value="Unassembled WGS sequence"/>
</dbReference>
<feature type="coiled-coil region" evidence="5">
    <location>
        <begin position="230"/>
        <end position="264"/>
    </location>
</feature>